<dbReference type="AlphaFoldDB" id="A0A975C048"/>
<sequence>MTNAPSDLSPDEIEACLTQLVRTVQAQSTLIQDLVQVAVALDPAAMEPLRDQAAKEHARACEERWTAPDADEREYLFRTRFLAYDLALARAGSFYKPCEVVSLDAVCRK</sequence>
<accession>A0A975C048</accession>
<dbReference type="Proteomes" id="UP000663918">
    <property type="component" value="Chromosome"/>
</dbReference>
<proteinExistence type="predicted"/>
<protein>
    <submittedName>
        <fullName evidence="1">Uncharacterized protein</fullName>
    </submittedName>
</protein>
<dbReference type="RefSeq" id="WP_207868850.1">
    <property type="nucleotide sequence ID" value="NZ_CP062222.1"/>
</dbReference>
<evidence type="ECO:0000313" key="2">
    <source>
        <dbReference type="Proteomes" id="UP000663918"/>
    </source>
</evidence>
<dbReference type="EMBL" id="CP062222">
    <property type="protein sequence ID" value="QTC90434.1"/>
    <property type="molecule type" value="Genomic_DNA"/>
</dbReference>
<name>A0A975C048_9CAUL</name>
<gene>
    <name evidence="1" type="ORF">IFJ75_14275</name>
</gene>
<keyword evidence="2" id="KW-1185">Reference proteome</keyword>
<dbReference type="KEGG" id="bgoe:IFJ75_14275"/>
<evidence type="ECO:0000313" key="1">
    <source>
        <dbReference type="EMBL" id="QTC90434.1"/>
    </source>
</evidence>
<organism evidence="1 2">
    <name type="scientific">Brevundimonas goettingensis</name>
    <dbReference type="NCBI Taxonomy" id="2774190"/>
    <lineage>
        <taxon>Bacteria</taxon>
        <taxon>Pseudomonadati</taxon>
        <taxon>Pseudomonadota</taxon>
        <taxon>Alphaproteobacteria</taxon>
        <taxon>Caulobacterales</taxon>
        <taxon>Caulobacteraceae</taxon>
        <taxon>Brevundimonas</taxon>
    </lineage>
</organism>
<reference evidence="1" key="1">
    <citation type="submission" date="2020-09" db="EMBL/GenBank/DDBJ databases">
        <title>Brevundimonas sp. LVF2 isolated from a puddle in Goettingen, Germany.</title>
        <authorList>
            <person name="Friedrich I."/>
            <person name="Klassen A."/>
            <person name="Hannes N."/>
            <person name="Schneider D."/>
            <person name="Hertel R."/>
            <person name="Daniel R."/>
        </authorList>
    </citation>
    <scope>NUCLEOTIDE SEQUENCE</scope>
    <source>
        <strain evidence="1">LVF2</strain>
    </source>
</reference>